<dbReference type="Pfam" id="PF02225">
    <property type="entry name" value="PA"/>
    <property type="match status" value="1"/>
</dbReference>
<dbReference type="SUPFAM" id="SSF52025">
    <property type="entry name" value="PA domain"/>
    <property type="match status" value="1"/>
</dbReference>
<evidence type="ECO:0000259" key="9">
    <source>
        <dbReference type="Pfam" id="PF00082"/>
    </source>
</evidence>
<dbReference type="InterPro" id="IPR046450">
    <property type="entry name" value="PA_dom_sf"/>
</dbReference>
<keyword evidence="1" id="KW-0964">Secreted</keyword>
<feature type="domain" description="PA" evidence="10">
    <location>
        <begin position="454"/>
        <end position="523"/>
    </location>
</feature>
<evidence type="ECO:0000259" key="10">
    <source>
        <dbReference type="Pfam" id="PF02225"/>
    </source>
</evidence>
<evidence type="ECO:0000313" key="11">
    <source>
        <dbReference type="EMBL" id="WNC73588.1"/>
    </source>
</evidence>
<feature type="domain" description="Peptidase S8/S53" evidence="9">
    <location>
        <begin position="192"/>
        <end position="646"/>
    </location>
</feature>
<feature type="active site" description="Charge relay system" evidence="7">
    <location>
        <position position="275"/>
    </location>
</feature>
<dbReference type="Pfam" id="PF00082">
    <property type="entry name" value="Peptidase_S8"/>
    <property type="match status" value="1"/>
</dbReference>
<dbReference type="PROSITE" id="PS00138">
    <property type="entry name" value="SUBTILASE_SER"/>
    <property type="match status" value="1"/>
</dbReference>
<keyword evidence="12" id="KW-1185">Reference proteome</keyword>
<feature type="active site" description="Charge relay system" evidence="7">
    <location>
        <position position="606"/>
    </location>
</feature>
<dbReference type="Gene3D" id="3.40.50.200">
    <property type="entry name" value="Peptidase S8/S53 domain"/>
    <property type="match status" value="1"/>
</dbReference>
<dbReference type="InterPro" id="IPR034197">
    <property type="entry name" value="Peptidases_S8_3"/>
</dbReference>
<comment type="similarity">
    <text evidence="7 8">Belongs to the peptidase S8 family.</text>
</comment>
<dbReference type="InterPro" id="IPR000209">
    <property type="entry name" value="Peptidase_S8/S53_dom"/>
</dbReference>
<evidence type="ECO:0000256" key="7">
    <source>
        <dbReference type="PROSITE-ProRule" id="PRU01240"/>
    </source>
</evidence>
<dbReference type="EMBL" id="CP134145">
    <property type="protein sequence ID" value="WNC73588.1"/>
    <property type="molecule type" value="Genomic_DNA"/>
</dbReference>
<protein>
    <submittedName>
        <fullName evidence="11">S8 family serine peptidase</fullName>
    </submittedName>
</protein>
<evidence type="ECO:0000313" key="12">
    <source>
        <dbReference type="Proteomes" id="UP001258994"/>
    </source>
</evidence>
<dbReference type="SUPFAM" id="SSF52743">
    <property type="entry name" value="Subtilisin-like"/>
    <property type="match status" value="1"/>
</dbReference>
<keyword evidence="5 7" id="KW-0720">Serine protease</keyword>
<evidence type="ECO:0000256" key="6">
    <source>
        <dbReference type="ARBA" id="ARBA00023180"/>
    </source>
</evidence>
<dbReference type="InterPro" id="IPR023827">
    <property type="entry name" value="Peptidase_S8_Asp-AS"/>
</dbReference>
<dbReference type="Proteomes" id="UP001258994">
    <property type="component" value="Chromosome"/>
</dbReference>
<dbReference type="InterPro" id="IPR022398">
    <property type="entry name" value="Peptidase_S8_His-AS"/>
</dbReference>
<dbReference type="PRINTS" id="PR00723">
    <property type="entry name" value="SUBTILISIN"/>
</dbReference>
<keyword evidence="2 7" id="KW-0645">Protease</keyword>
<dbReference type="InterPro" id="IPR045051">
    <property type="entry name" value="SBT"/>
</dbReference>
<keyword evidence="6" id="KW-0325">Glycoprotein</keyword>
<dbReference type="InterPro" id="IPR015500">
    <property type="entry name" value="Peptidase_S8_subtilisin-rel"/>
</dbReference>
<dbReference type="Gene3D" id="3.50.30.30">
    <property type="match status" value="1"/>
</dbReference>
<name>A0ABY9TYY8_9GAMM</name>
<accession>A0ABY9TYY8</accession>
<evidence type="ECO:0000256" key="3">
    <source>
        <dbReference type="ARBA" id="ARBA00022729"/>
    </source>
</evidence>
<gene>
    <name evidence="11" type="ORF">RGQ13_06235</name>
</gene>
<dbReference type="CDD" id="cd04852">
    <property type="entry name" value="Peptidases_S8_3"/>
    <property type="match status" value="1"/>
</dbReference>
<dbReference type="InterPro" id="IPR023828">
    <property type="entry name" value="Peptidase_S8_Ser-AS"/>
</dbReference>
<dbReference type="PANTHER" id="PTHR10795">
    <property type="entry name" value="PROPROTEIN CONVERTASE SUBTILISIN/KEXIN"/>
    <property type="match status" value="1"/>
</dbReference>
<dbReference type="PROSITE" id="PS51892">
    <property type="entry name" value="SUBTILASE"/>
    <property type="match status" value="1"/>
</dbReference>
<evidence type="ECO:0000256" key="5">
    <source>
        <dbReference type="ARBA" id="ARBA00022825"/>
    </source>
</evidence>
<evidence type="ECO:0000256" key="4">
    <source>
        <dbReference type="ARBA" id="ARBA00022801"/>
    </source>
</evidence>
<dbReference type="CDD" id="cd02120">
    <property type="entry name" value="PA_subtilisin_like"/>
    <property type="match status" value="1"/>
</dbReference>
<keyword evidence="3" id="KW-0732">Signal</keyword>
<evidence type="ECO:0000256" key="1">
    <source>
        <dbReference type="ARBA" id="ARBA00022525"/>
    </source>
</evidence>
<keyword evidence="4 7" id="KW-0378">Hydrolase</keyword>
<feature type="active site" description="Charge relay system" evidence="7">
    <location>
        <position position="201"/>
    </location>
</feature>
<evidence type="ECO:0000256" key="2">
    <source>
        <dbReference type="ARBA" id="ARBA00022670"/>
    </source>
</evidence>
<dbReference type="InterPro" id="IPR013783">
    <property type="entry name" value="Ig-like_fold"/>
</dbReference>
<evidence type="ECO:0000256" key="8">
    <source>
        <dbReference type="RuleBase" id="RU003355"/>
    </source>
</evidence>
<dbReference type="PROSITE" id="PS00136">
    <property type="entry name" value="SUBTILASE_ASP"/>
    <property type="match status" value="1"/>
</dbReference>
<dbReference type="InterPro" id="IPR003137">
    <property type="entry name" value="PA_domain"/>
</dbReference>
<proteinExistence type="inferred from homology"/>
<dbReference type="RefSeq" id="WP_348392700.1">
    <property type="nucleotide sequence ID" value="NZ_CP134145.1"/>
</dbReference>
<reference evidence="12" key="1">
    <citation type="submission" date="2023-09" db="EMBL/GenBank/DDBJ databases">
        <authorList>
            <person name="Zhang C."/>
        </authorList>
    </citation>
    <scope>NUCLEOTIDE SEQUENCE [LARGE SCALE GENOMIC DNA]</scope>
    <source>
        <strain evidence="12">SQ149</strain>
    </source>
</reference>
<dbReference type="Gene3D" id="2.60.40.10">
    <property type="entry name" value="Immunoglobulins"/>
    <property type="match status" value="1"/>
</dbReference>
<dbReference type="PROSITE" id="PS00137">
    <property type="entry name" value="SUBTILASE_HIS"/>
    <property type="match status" value="1"/>
</dbReference>
<dbReference type="Gene3D" id="2.60.120.380">
    <property type="match status" value="1"/>
</dbReference>
<sequence>MILKNLKFYSVSLLMLGLIAIPFSSIAVKEPLNLSFSPKKVKANKVKQSRNTDNLYVVILTEPSVATFNASNSTGKDSAQLMANKSDNKKLNISSKVNQEYRNKLISHQQQLLAHLNQQRRSQLTAEHSFQLAVNGFTARLEKADLDMLRASAKVKIVQKIKPHKLSTNAGPQHINAPQVWQGSTGHGAFKGEGVIVGILDTGVSANHPSFAAVGADNYQHINPLGDGIYLGDCAIPEYQHYCNDKLIGIWSHPYITDYATFTGDDPIGLDVQGHGSHVASTVAGNVVKNVPIYNVVGDKTEQSFNQISGVAPHANIVSYQVCDLDGCWPDVAALAVEHAIANGIQVINYSIGGEAISPWYSLDALAMLSAREAGIHVATSAGNMGSGEKSLMSPGNAPWLTSVAAVSHSRAYSQKSLTIDGSNNDFETVYGYAATSGVTATIIDGDEFNNGDCLRPFSEGSLTDKIVICRRGSTPRVEKGRNALAGNAAGMVLINTVKEGEQLNTDFHVLPSIHIDYQSGQYLINFAATNTDATVTISDSEQINDKSKSNIIADFSSRGPEPIFSEYLVPHVSAPGVAIYAANADNQPFYSKDEQPPYAFLDGTSMASPHVAGALALIAGLKPNWTPSEAQSALMLTANKAVYKADLEPAGLFERGTGNILIDRAIQSSLVMNETSQNFYNADPSLQGNIQSLNLPALVGNKCMIECVWTRTFKATAAGDFQVSIANQSTGIEISTSIEKFSLNANEVISIEFRGKINSDYPSEYVSADIVIDNSEGLARAILPLIATFQKGKYPNNITINAHANIGQVNIDNVVTTAVDEIYTTPYSIAKIDKYQIELNRDDFDTTVFPYNIYNDDETFFAIPLSTHLGTRYIEVNILSTTSPDLDLYIGYDWNFNGKVDTEHEMTSLVCESVSPSAMERCQIDDPANANYYVLIHNYGDKVNPSNIADMIEFEVLTINEDDGSLIASTNSQIDNNTDIGLNISWNANMLSNEQYITAVGLSSTIDKQEDVGFIPVRISRTANNTALYAPATVNADEQLQLKIFIDANHSEQLLNHFLEIPIPEGIEVLTASEIYSISNNVLTIDLEQSVASKNIEIIINLDTQGLVLDQTLTLDLRHSVNNQLLPEKRFNDVHFKGLPVAKINGQETVQISAFENESISLSGKQSINPTTTRIIEYTWQQRSGPAISVNGMSQSDITFMLPSVEADSQVTFDLIVKVDDRESTIATATINITQVKSSTSSGGSVNWLLVACMMLVTAVRRKIL</sequence>
<organism evidence="11 12">
    <name type="scientific">Thalassotalea psychrophila</name>
    <dbReference type="NCBI Taxonomy" id="3065647"/>
    <lineage>
        <taxon>Bacteria</taxon>
        <taxon>Pseudomonadati</taxon>
        <taxon>Pseudomonadota</taxon>
        <taxon>Gammaproteobacteria</taxon>
        <taxon>Alteromonadales</taxon>
        <taxon>Colwelliaceae</taxon>
        <taxon>Thalassotalea</taxon>
    </lineage>
</organism>
<dbReference type="InterPro" id="IPR036852">
    <property type="entry name" value="Peptidase_S8/S53_dom_sf"/>
</dbReference>